<feature type="compositionally biased region" description="Pro residues" evidence="1">
    <location>
        <begin position="116"/>
        <end position="126"/>
    </location>
</feature>
<evidence type="ECO:0000313" key="3">
    <source>
        <dbReference type="Proteomes" id="UP000094849"/>
    </source>
</evidence>
<protein>
    <recommendedName>
        <fullName evidence="4">DNA-binding protein</fullName>
    </recommendedName>
</protein>
<gene>
    <name evidence="2" type="ORF">A3196_06595</name>
</gene>
<keyword evidence="3" id="KW-1185">Reference proteome</keyword>
<accession>A0A1E2UP00</accession>
<dbReference type="Proteomes" id="UP000094849">
    <property type="component" value="Unassembled WGS sequence"/>
</dbReference>
<dbReference type="AlphaFoldDB" id="A0A1E2UP00"/>
<feature type="region of interest" description="Disordered" evidence="1">
    <location>
        <begin position="103"/>
        <end position="129"/>
    </location>
</feature>
<dbReference type="EMBL" id="LVJZ01000003">
    <property type="protein sequence ID" value="ODB96457.1"/>
    <property type="molecule type" value="Genomic_DNA"/>
</dbReference>
<evidence type="ECO:0000313" key="2">
    <source>
        <dbReference type="EMBL" id="ODB96457.1"/>
    </source>
</evidence>
<sequence length="232" mass="25604">MLLLFGSGQVYAYGKTGAAPNRDAIPHTGSVLEAISTAGYTYIRVEESSSVYWIAVPETQVEVGEKISFYEQMLMENFTSKTLNRTFDRILFVEAISKGEALPTKAHAQPSKNKQPPKPIAAPQPPVELGDPVGRYTVEQVFEKKQELSGRVIEVKGKVSKVSSQIMGRDWVHLEDGTGSKQAKNHKIILRTTQAGIGVGDEVVAKGMLFTNKDFGYGYFYPVILEDVVFNK</sequence>
<proteinExistence type="predicted"/>
<evidence type="ECO:0000256" key="1">
    <source>
        <dbReference type="SAM" id="MobiDB-lite"/>
    </source>
</evidence>
<reference evidence="2 3" key="1">
    <citation type="submission" date="2016-03" db="EMBL/GenBank/DDBJ databases">
        <title>Chemosynthetic sulphur-oxidizing symbionts of marine invertebrate animals are capable of nitrogen fixation.</title>
        <authorList>
            <person name="Petersen J.M."/>
            <person name="Kemper A."/>
            <person name="Gruber-Vodicka H."/>
            <person name="Cardini U."/>
            <person name="Geest Mvander."/>
            <person name="Kleiner M."/>
            <person name="Bulgheresi S."/>
            <person name="Fussmann M."/>
            <person name="Herbold C."/>
            <person name="Seah B.K.B."/>
            <person name="Antony C.Paul."/>
            <person name="Liu D."/>
            <person name="Belitz A."/>
            <person name="Weber M."/>
        </authorList>
    </citation>
    <scope>NUCLEOTIDE SEQUENCE [LARGE SCALE GENOMIC DNA]</scope>
    <source>
        <strain evidence="2">G_D</strain>
    </source>
</reference>
<name>A0A1E2UP00_9GAMM</name>
<evidence type="ECO:0008006" key="4">
    <source>
        <dbReference type="Google" id="ProtNLM"/>
    </source>
</evidence>
<dbReference type="STRING" id="1818881.A3196_06595"/>
<comment type="caution">
    <text evidence="2">The sequence shown here is derived from an EMBL/GenBank/DDBJ whole genome shotgun (WGS) entry which is preliminary data.</text>
</comment>
<organism evidence="2 3">
    <name type="scientific">Candidatus Thiodiazotropha endoloripes</name>
    <dbReference type="NCBI Taxonomy" id="1818881"/>
    <lineage>
        <taxon>Bacteria</taxon>
        <taxon>Pseudomonadati</taxon>
        <taxon>Pseudomonadota</taxon>
        <taxon>Gammaproteobacteria</taxon>
        <taxon>Chromatiales</taxon>
        <taxon>Sedimenticolaceae</taxon>
        <taxon>Candidatus Thiodiazotropha</taxon>
    </lineage>
</organism>